<feature type="compositionally biased region" description="Low complexity" evidence="1">
    <location>
        <begin position="115"/>
        <end position="136"/>
    </location>
</feature>
<name>A0A1D3D136_9EIME</name>
<keyword evidence="3" id="KW-1185">Reference proteome</keyword>
<organism evidence="2 3">
    <name type="scientific">Cyclospora cayetanensis</name>
    <dbReference type="NCBI Taxonomy" id="88456"/>
    <lineage>
        <taxon>Eukaryota</taxon>
        <taxon>Sar</taxon>
        <taxon>Alveolata</taxon>
        <taxon>Apicomplexa</taxon>
        <taxon>Conoidasida</taxon>
        <taxon>Coccidia</taxon>
        <taxon>Eucoccidiorida</taxon>
        <taxon>Eimeriorina</taxon>
        <taxon>Eimeriidae</taxon>
        <taxon>Cyclospora</taxon>
    </lineage>
</organism>
<sequence>MAVPAGLSGASLLQTSSLAEAQQPMLQMPITQLAYPSPPQQNSNISSLALLEAEKAAIDLQLAAAAGGGVLALPSLGELSVSAPSFQSPLTAKAPSLLPGLQVLQQADEPPGTALGPLSVPLPSSGGPLPSLDMPSSVPPNAPQTIPQVVASTIESPTETEKQPEDSQAALQQEQLTRRSTADFEAAALAYAAKAGPRSCQEVAARLACIALSKADELKGKGALILTDAGALTLKMTEASCSAISSACGGPLPAAEGSSEASTAAGSLSTTAAAPVGAALAAPNPASAALLTAALSPSNLQVSPAAAGAPEAQAAGASFTEVEQKMRQQLRANLRVRLGAKAAAQAMQQISLQQGVQRETERALQSMISGGQNLPLYRQPKALQSMTSIGQTQQQLSLLYRGLPI</sequence>
<evidence type="ECO:0000256" key="1">
    <source>
        <dbReference type="SAM" id="MobiDB-lite"/>
    </source>
</evidence>
<evidence type="ECO:0000313" key="2">
    <source>
        <dbReference type="EMBL" id="OEH77166.1"/>
    </source>
</evidence>
<feature type="region of interest" description="Disordered" evidence="1">
    <location>
        <begin position="107"/>
        <end position="144"/>
    </location>
</feature>
<proteinExistence type="predicted"/>
<dbReference type="Proteomes" id="UP000095192">
    <property type="component" value="Unassembled WGS sequence"/>
</dbReference>
<dbReference type="VEuPathDB" id="ToxoDB:cyc_08273"/>
<reference evidence="2 3" key="1">
    <citation type="journal article" date="2016" name="BMC Genomics">
        <title>Comparative genomics reveals Cyclospora cayetanensis possesses coccidia-like metabolism and invasion components but unique surface antigens.</title>
        <authorList>
            <person name="Liu S."/>
            <person name="Wang L."/>
            <person name="Zheng H."/>
            <person name="Xu Z."/>
            <person name="Roellig D.M."/>
            <person name="Li N."/>
            <person name="Frace M.A."/>
            <person name="Tang K."/>
            <person name="Arrowood M.J."/>
            <person name="Moss D.M."/>
            <person name="Zhang L."/>
            <person name="Feng Y."/>
            <person name="Xiao L."/>
        </authorList>
    </citation>
    <scope>NUCLEOTIDE SEQUENCE [LARGE SCALE GENOMIC DNA]</scope>
    <source>
        <strain evidence="2 3">CHN_HEN01</strain>
    </source>
</reference>
<comment type="caution">
    <text evidence="2">The sequence shown here is derived from an EMBL/GenBank/DDBJ whole genome shotgun (WGS) entry which is preliminary data.</text>
</comment>
<accession>A0A1D3D136</accession>
<protein>
    <submittedName>
        <fullName evidence="2">Uncharacterized protein</fullName>
    </submittedName>
</protein>
<gene>
    <name evidence="2" type="ORF">cyc_08273</name>
</gene>
<dbReference type="InParanoid" id="A0A1D3D136"/>
<dbReference type="EMBL" id="JROU02001184">
    <property type="protein sequence ID" value="OEH77166.1"/>
    <property type="molecule type" value="Genomic_DNA"/>
</dbReference>
<dbReference type="AlphaFoldDB" id="A0A1D3D136"/>
<evidence type="ECO:0000313" key="3">
    <source>
        <dbReference type="Proteomes" id="UP000095192"/>
    </source>
</evidence>
<dbReference type="VEuPathDB" id="ToxoDB:LOC34624037"/>